<name>A0A1U8IBX0_GOSHI</name>
<dbReference type="Proteomes" id="UP000818029">
    <property type="component" value="Chromosome D09"/>
</dbReference>
<evidence type="ECO:0008006" key="4">
    <source>
        <dbReference type="Google" id="ProtNLM"/>
    </source>
</evidence>
<keyword evidence="2" id="KW-1185">Reference proteome</keyword>
<dbReference type="RefSeq" id="XP_016673279.1">
    <property type="nucleotide sequence ID" value="XM_016817790.1"/>
</dbReference>
<feature type="compositionally biased region" description="Basic residues" evidence="1">
    <location>
        <begin position="124"/>
        <end position="135"/>
    </location>
</feature>
<protein>
    <recommendedName>
        <fullName evidence="4">Retrovirus-related Pol polyprotein from transposon TNT 1-94</fullName>
    </recommendedName>
</protein>
<dbReference type="PaxDb" id="3635-A0A1U8IBX0"/>
<dbReference type="OrthoDB" id="995524at2759"/>
<feature type="region of interest" description="Disordered" evidence="1">
    <location>
        <begin position="108"/>
        <end position="151"/>
    </location>
</feature>
<feature type="compositionally biased region" description="Basic and acidic residues" evidence="1">
    <location>
        <begin position="142"/>
        <end position="151"/>
    </location>
</feature>
<proteinExistence type="predicted"/>
<dbReference type="AlphaFoldDB" id="A0A1U8IBX0"/>
<accession>A0A1U8IBX0</accession>
<sequence>MTNLEDLLKGQDALKQSAIINLMNSHQKLNTPIKEHMLNLMRFFVELEDNEVELDVNTQIEMVFKSLTKEFIGFSAAYNLGNNALTLSQLINELQSYELMLNGGKSVQEKPKTNLAMSSSSSKGKQKAKGKKKPNKSSIPPRVDREKTKGLKDPKKIKCFFCNKKGHFR</sequence>
<organism evidence="2 3">
    <name type="scientific">Gossypium hirsutum</name>
    <name type="common">Upland cotton</name>
    <name type="synonym">Gossypium mexicanum</name>
    <dbReference type="NCBI Taxonomy" id="3635"/>
    <lineage>
        <taxon>Eukaryota</taxon>
        <taxon>Viridiplantae</taxon>
        <taxon>Streptophyta</taxon>
        <taxon>Embryophyta</taxon>
        <taxon>Tracheophyta</taxon>
        <taxon>Spermatophyta</taxon>
        <taxon>Magnoliopsida</taxon>
        <taxon>eudicotyledons</taxon>
        <taxon>Gunneridae</taxon>
        <taxon>Pentapetalae</taxon>
        <taxon>rosids</taxon>
        <taxon>malvids</taxon>
        <taxon>Malvales</taxon>
        <taxon>Malvaceae</taxon>
        <taxon>Malvoideae</taxon>
        <taxon>Gossypium</taxon>
    </lineage>
</organism>
<gene>
    <name evidence="3" type="primary">LOC107892736</name>
</gene>
<reference evidence="2" key="1">
    <citation type="journal article" date="2020" name="Nat. Genet.">
        <title>Genomic diversifications of five Gossypium allopolyploid species and their impact on cotton improvement.</title>
        <authorList>
            <person name="Chen Z.J."/>
            <person name="Sreedasyam A."/>
            <person name="Ando A."/>
            <person name="Song Q."/>
            <person name="De Santiago L.M."/>
            <person name="Hulse-Kemp A.M."/>
            <person name="Ding M."/>
            <person name="Ye W."/>
            <person name="Kirkbride R.C."/>
            <person name="Jenkins J."/>
            <person name="Plott C."/>
            <person name="Lovell J."/>
            <person name="Lin Y.M."/>
            <person name="Vaughn R."/>
            <person name="Liu B."/>
            <person name="Simpson S."/>
            <person name="Scheffler B.E."/>
            <person name="Wen L."/>
            <person name="Saski C.A."/>
            <person name="Grover C.E."/>
            <person name="Hu G."/>
            <person name="Conover J.L."/>
            <person name="Carlson J.W."/>
            <person name="Shu S."/>
            <person name="Boston L.B."/>
            <person name="Williams M."/>
            <person name="Peterson D.G."/>
            <person name="McGee K."/>
            <person name="Jones D.C."/>
            <person name="Wendel J.F."/>
            <person name="Stelly D.M."/>
            <person name="Grimwood J."/>
            <person name="Schmutz J."/>
        </authorList>
    </citation>
    <scope>NUCLEOTIDE SEQUENCE [LARGE SCALE GENOMIC DNA]</scope>
    <source>
        <strain evidence="2">cv. TM-1</strain>
    </source>
</reference>
<dbReference type="GeneID" id="107892736"/>
<evidence type="ECO:0000256" key="1">
    <source>
        <dbReference type="SAM" id="MobiDB-lite"/>
    </source>
</evidence>
<dbReference type="KEGG" id="ghi:107892736"/>
<evidence type="ECO:0000313" key="3">
    <source>
        <dbReference type="RefSeq" id="XP_016673279.1"/>
    </source>
</evidence>
<reference evidence="3" key="2">
    <citation type="submission" date="2025-08" db="UniProtKB">
        <authorList>
            <consortium name="RefSeq"/>
        </authorList>
    </citation>
    <scope>IDENTIFICATION</scope>
</reference>
<evidence type="ECO:0000313" key="2">
    <source>
        <dbReference type="Proteomes" id="UP000818029"/>
    </source>
</evidence>